<dbReference type="AlphaFoldDB" id="A0AAV5VD25"/>
<feature type="non-terminal residue" evidence="2">
    <location>
        <position position="64"/>
    </location>
</feature>
<keyword evidence="1" id="KW-0812">Transmembrane</keyword>
<sequence>TTSIEFYKRRLKRLLPSYSLIIALLVVSMSFFLILGEIDAAVAEIYPSLAFLINIKFSLDTDSY</sequence>
<dbReference type="Proteomes" id="UP001432322">
    <property type="component" value="Unassembled WGS sequence"/>
</dbReference>
<organism evidence="2 3">
    <name type="scientific">Pristionchus fissidentatus</name>
    <dbReference type="NCBI Taxonomy" id="1538716"/>
    <lineage>
        <taxon>Eukaryota</taxon>
        <taxon>Metazoa</taxon>
        <taxon>Ecdysozoa</taxon>
        <taxon>Nematoda</taxon>
        <taxon>Chromadorea</taxon>
        <taxon>Rhabditida</taxon>
        <taxon>Rhabditina</taxon>
        <taxon>Diplogasteromorpha</taxon>
        <taxon>Diplogasteroidea</taxon>
        <taxon>Neodiplogasteridae</taxon>
        <taxon>Pristionchus</taxon>
    </lineage>
</organism>
<accession>A0AAV5VD25</accession>
<keyword evidence="1" id="KW-0472">Membrane</keyword>
<gene>
    <name evidence="2" type="ORF">PFISCL1PPCAC_7101</name>
</gene>
<protein>
    <submittedName>
        <fullName evidence="2">Uncharacterized protein</fullName>
    </submittedName>
</protein>
<reference evidence="2" key="1">
    <citation type="submission" date="2023-10" db="EMBL/GenBank/DDBJ databases">
        <title>Genome assembly of Pristionchus species.</title>
        <authorList>
            <person name="Yoshida K."/>
            <person name="Sommer R.J."/>
        </authorList>
    </citation>
    <scope>NUCLEOTIDE SEQUENCE</scope>
    <source>
        <strain evidence="2">RS5133</strain>
    </source>
</reference>
<evidence type="ECO:0000313" key="2">
    <source>
        <dbReference type="EMBL" id="GMT15804.1"/>
    </source>
</evidence>
<keyword evidence="1" id="KW-1133">Transmembrane helix</keyword>
<evidence type="ECO:0000256" key="1">
    <source>
        <dbReference type="SAM" id="Phobius"/>
    </source>
</evidence>
<feature type="non-terminal residue" evidence="2">
    <location>
        <position position="1"/>
    </location>
</feature>
<name>A0AAV5VD25_9BILA</name>
<keyword evidence="3" id="KW-1185">Reference proteome</keyword>
<evidence type="ECO:0000313" key="3">
    <source>
        <dbReference type="Proteomes" id="UP001432322"/>
    </source>
</evidence>
<dbReference type="EMBL" id="BTSY01000002">
    <property type="protein sequence ID" value="GMT15804.1"/>
    <property type="molecule type" value="Genomic_DNA"/>
</dbReference>
<comment type="caution">
    <text evidence="2">The sequence shown here is derived from an EMBL/GenBank/DDBJ whole genome shotgun (WGS) entry which is preliminary data.</text>
</comment>
<feature type="transmembrane region" description="Helical" evidence="1">
    <location>
        <begin position="15"/>
        <end position="35"/>
    </location>
</feature>
<proteinExistence type="predicted"/>